<evidence type="ECO:0000256" key="4">
    <source>
        <dbReference type="ARBA" id="ARBA00019465"/>
    </source>
</evidence>
<dbReference type="Gene3D" id="3.40.50.720">
    <property type="entry name" value="NAD(P)-binding Rossmann-like Domain"/>
    <property type="match status" value="1"/>
</dbReference>
<dbReference type="PANTHER" id="PTHR21708:SF26">
    <property type="entry name" value="2-DEHYDROPANTOATE 2-REDUCTASE"/>
    <property type="match status" value="1"/>
</dbReference>
<dbReference type="InterPro" id="IPR013752">
    <property type="entry name" value="KPA_reductase"/>
</dbReference>
<evidence type="ECO:0000256" key="9">
    <source>
        <dbReference type="RuleBase" id="RU362068"/>
    </source>
</evidence>
<comment type="pathway">
    <text evidence="1 9">Cofactor biosynthesis; (R)-pantothenate biosynthesis; (R)-pantoate from 3-methyl-2-oxobutanoate: step 2/2.</text>
</comment>
<comment type="function">
    <text evidence="9">Catalyzes the NADPH-dependent reduction of ketopantoate into pantoic acid.</text>
</comment>
<protein>
    <recommendedName>
        <fullName evidence="4 9">2-dehydropantoate 2-reductase</fullName>
        <ecNumber evidence="3 9">1.1.1.169</ecNumber>
    </recommendedName>
    <alternativeName>
        <fullName evidence="7 9">Ketopantoate reductase</fullName>
    </alternativeName>
</protein>
<dbReference type="InterPro" id="IPR036291">
    <property type="entry name" value="NAD(P)-bd_dom_sf"/>
</dbReference>
<dbReference type="InterPro" id="IPR013332">
    <property type="entry name" value="KPR_N"/>
</dbReference>
<dbReference type="SUPFAM" id="SSF51735">
    <property type="entry name" value="NAD(P)-binding Rossmann-fold domains"/>
    <property type="match status" value="1"/>
</dbReference>
<dbReference type="Pfam" id="PF08546">
    <property type="entry name" value="ApbA_C"/>
    <property type="match status" value="1"/>
</dbReference>
<reference evidence="12" key="2">
    <citation type="submission" date="2021-02" db="EMBL/GenBank/DDBJ databases">
        <authorList>
            <person name="Merkel A.Y."/>
        </authorList>
    </citation>
    <scope>NUCLEOTIDE SEQUENCE</scope>
    <source>
        <strain evidence="12">T05b</strain>
    </source>
</reference>
<dbReference type="EMBL" id="JAFHKK010000042">
    <property type="protein sequence ID" value="MBN2965500.1"/>
    <property type="molecule type" value="Genomic_DNA"/>
</dbReference>
<dbReference type="EC" id="1.1.1.169" evidence="3 9"/>
<evidence type="ECO:0000256" key="2">
    <source>
        <dbReference type="ARBA" id="ARBA00007870"/>
    </source>
</evidence>
<evidence type="ECO:0000256" key="3">
    <source>
        <dbReference type="ARBA" id="ARBA00013014"/>
    </source>
</evidence>
<feature type="domain" description="Ketopantoate reductase N-terminal" evidence="10">
    <location>
        <begin position="4"/>
        <end position="158"/>
    </location>
</feature>
<dbReference type="PANTHER" id="PTHR21708">
    <property type="entry name" value="PROBABLE 2-DEHYDROPANTOATE 2-REDUCTASE"/>
    <property type="match status" value="1"/>
</dbReference>
<dbReference type="RefSeq" id="WP_205460061.1">
    <property type="nucleotide sequence ID" value="NZ_JAFHKK010000042.1"/>
</dbReference>
<name>A0ABS2WV32_9BACT</name>
<comment type="similarity">
    <text evidence="2 9">Belongs to the ketopantoate reductase family.</text>
</comment>
<feature type="domain" description="Ketopantoate reductase C-terminal" evidence="11">
    <location>
        <begin position="187"/>
        <end position="249"/>
    </location>
</feature>
<evidence type="ECO:0000259" key="10">
    <source>
        <dbReference type="Pfam" id="PF02558"/>
    </source>
</evidence>
<comment type="caution">
    <text evidence="12">The sequence shown here is derived from an EMBL/GenBank/DDBJ whole genome shotgun (WGS) entry which is preliminary data.</text>
</comment>
<dbReference type="Proteomes" id="UP000703590">
    <property type="component" value="Unassembled WGS sequence"/>
</dbReference>
<organism evidence="12 13">
    <name type="scientific">Sulfurospirillum tamanense</name>
    <dbReference type="NCBI Taxonomy" id="2813362"/>
    <lineage>
        <taxon>Bacteria</taxon>
        <taxon>Pseudomonadati</taxon>
        <taxon>Campylobacterota</taxon>
        <taxon>Epsilonproteobacteria</taxon>
        <taxon>Campylobacterales</taxon>
        <taxon>Sulfurospirillaceae</taxon>
        <taxon>Sulfurospirillum</taxon>
    </lineage>
</organism>
<dbReference type="GO" id="GO:0008677">
    <property type="term" value="F:2-dehydropantoate 2-reductase activity"/>
    <property type="evidence" value="ECO:0007669"/>
    <property type="project" value="UniProtKB-EC"/>
</dbReference>
<keyword evidence="5 9" id="KW-0521">NADP</keyword>
<evidence type="ECO:0000256" key="6">
    <source>
        <dbReference type="ARBA" id="ARBA00023002"/>
    </source>
</evidence>
<dbReference type="Pfam" id="PF02558">
    <property type="entry name" value="ApbA"/>
    <property type="match status" value="1"/>
</dbReference>
<gene>
    <name evidence="12" type="ORF">JWV37_11960</name>
</gene>
<keyword evidence="13" id="KW-1185">Reference proteome</keyword>
<sequence>MKLAIIGAGGIGGYFGAALANAGHEVTFVARGAHLEAMQQHGLHVSHPRLTFAQAVHATDLQGLCKEDIRTYDGLILLAKSMETQPIAHALQGWFSTASSTPFVVSLQNGVENETVLCQALGSQHVIGGLTVKLSAHIVSPGHVEALGDAQIVIGPMEKTAKADVFTEALGVAFTQAGVRVEKTEEIQKELWKKLLINNGVNALCALLEVKTGTITHHPKLSQLVLGLMQETARAARALHVNLTDKDVEAM</sequence>
<comment type="catalytic activity">
    <reaction evidence="8 9">
        <text>(R)-pantoate + NADP(+) = 2-dehydropantoate + NADPH + H(+)</text>
        <dbReference type="Rhea" id="RHEA:16233"/>
        <dbReference type="ChEBI" id="CHEBI:11561"/>
        <dbReference type="ChEBI" id="CHEBI:15378"/>
        <dbReference type="ChEBI" id="CHEBI:15980"/>
        <dbReference type="ChEBI" id="CHEBI:57783"/>
        <dbReference type="ChEBI" id="CHEBI:58349"/>
        <dbReference type="EC" id="1.1.1.169"/>
    </reaction>
</comment>
<dbReference type="InterPro" id="IPR003710">
    <property type="entry name" value="ApbA"/>
</dbReference>
<dbReference type="Gene3D" id="1.10.1040.10">
    <property type="entry name" value="N-(1-d-carboxylethyl)-l-norvaline Dehydrogenase, domain 2"/>
    <property type="match status" value="1"/>
</dbReference>
<dbReference type="SUPFAM" id="SSF48179">
    <property type="entry name" value="6-phosphogluconate dehydrogenase C-terminal domain-like"/>
    <property type="match status" value="1"/>
</dbReference>
<evidence type="ECO:0000313" key="13">
    <source>
        <dbReference type="Proteomes" id="UP000703590"/>
    </source>
</evidence>
<reference evidence="12" key="1">
    <citation type="submission" date="2021-02" db="EMBL/GenBank/DDBJ databases">
        <title>Sulfurospirillum tamanensis sp. nov.</title>
        <authorList>
            <person name="Frolova A."/>
            <person name="Merkel A."/>
            <person name="Slobodkin A."/>
        </authorList>
    </citation>
    <scope>NUCLEOTIDE SEQUENCE</scope>
    <source>
        <strain evidence="12">T05b</strain>
    </source>
</reference>
<evidence type="ECO:0000259" key="11">
    <source>
        <dbReference type="Pfam" id="PF08546"/>
    </source>
</evidence>
<evidence type="ECO:0000256" key="8">
    <source>
        <dbReference type="ARBA" id="ARBA00048793"/>
    </source>
</evidence>
<keyword evidence="6 9" id="KW-0560">Oxidoreductase</keyword>
<evidence type="ECO:0000256" key="7">
    <source>
        <dbReference type="ARBA" id="ARBA00032024"/>
    </source>
</evidence>
<dbReference type="InterPro" id="IPR051402">
    <property type="entry name" value="KPR-Related"/>
</dbReference>
<keyword evidence="9" id="KW-0566">Pantothenate biosynthesis</keyword>
<evidence type="ECO:0000313" key="12">
    <source>
        <dbReference type="EMBL" id="MBN2965500.1"/>
    </source>
</evidence>
<dbReference type="InterPro" id="IPR013328">
    <property type="entry name" value="6PGD_dom2"/>
</dbReference>
<evidence type="ECO:0000256" key="5">
    <source>
        <dbReference type="ARBA" id="ARBA00022857"/>
    </source>
</evidence>
<accession>A0ABS2WV32</accession>
<proteinExistence type="inferred from homology"/>
<dbReference type="InterPro" id="IPR008927">
    <property type="entry name" value="6-PGluconate_DH-like_C_sf"/>
</dbReference>
<dbReference type="NCBIfam" id="TIGR00745">
    <property type="entry name" value="apbA_panE"/>
    <property type="match status" value="1"/>
</dbReference>
<evidence type="ECO:0000256" key="1">
    <source>
        <dbReference type="ARBA" id="ARBA00004994"/>
    </source>
</evidence>
<feature type="non-terminal residue" evidence="12">
    <location>
        <position position="251"/>
    </location>
</feature>